<dbReference type="RefSeq" id="WP_154529696.1">
    <property type="nucleotide sequence ID" value="NZ_JAXDZJ010000237.1"/>
</dbReference>
<comment type="caution">
    <text evidence="3">The sequence shown here is derived from an EMBL/GenBank/DDBJ whole genome shotgun (WGS) entry which is preliminary data.</text>
</comment>
<dbReference type="InterPro" id="IPR011051">
    <property type="entry name" value="RmlC_Cupin_sf"/>
</dbReference>
<proteinExistence type="predicted"/>
<organism evidence="3 4">
    <name type="scientific">Pyramidobacter porci</name>
    <dbReference type="NCBI Taxonomy" id="2605789"/>
    <lineage>
        <taxon>Bacteria</taxon>
        <taxon>Thermotogati</taxon>
        <taxon>Synergistota</taxon>
        <taxon>Synergistia</taxon>
        <taxon>Synergistales</taxon>
        <taxon>Dethiosulfovibrionaceae</taxon>
        <taxon>Pyramidobacter</taxon>
    </lineage>
</organism>
<dbReference type="InterPro" id="IPR014710">
    <property type="entry name" value="RmlC-like_jellyroll"/>
</dbReference>
<dbReference type="InterPro" id="IPR051610">
    <property type="entry name" value="GPI/OXD"/>
</dbReference>
<evidence type="ECO:0000259" key="2">
    <source>
        <dbReference type="Pfam" id="PF07883"/>
    </source>
</evidence>
<dbReference type="PANTHER" id="PTHR35848:SF6">
    <property type="entry name" value="CUPIN TYPE-2 DOMAIN-CONTAINING PROTEIN"/>
    <property type="match status" value="1"/>
</dbReference>
<dbReference type="Proteomes" id="UP000473699">
    <property type="component" value="Unassembled WGS sequence"/>
</dbReference>
<dbReference type="PANTHER" id="PTHR35848">
    <property type="entry name" value="OXALATE-BINDING PROTEIN"/>
    <property type="match status" value="1"/>
</dbReference>
<keyword evidence="4" id="KW-1185">Reference proteome</keyword>
<dbReference type="AlphaFoldDB" id="A0A6L5YEU8"/>
<feature type="domain" description="Cupin type-2" evidence="2">
    <location>
        <begin position="43"/>
        <end position="110"/>
    </location>
</feature>
<dbReference type="InterPro" id="IPR013096">
    <property type="entry name" value="Cupin_2"/>
</dbReference>
<gene>
    <name evidence="3" type="ORF">FYJ74_11395</name>
</gene>
<dbReference type="GO" id="GO:0046872">
    <property type="term" value="F:metal ion binding"/>
    <property type="evidence" value="ECO:0007669"/>
    <property type="project" value="UniProtKB-KW"/>
</dbReference>
<evidence type="ECO:0000313" key="4">
    <source>
        <dbReference type="Proteomes" id="UP000473699"/>
    </source>
</evidence>
<accession>A0A6L5YEU8</accession>
<name>A0A6L5YEU8_9BACT</name>
<evidence type="ECO:0000256" key="1">
    <source>
        <dbReference type="ARBA" id="ARBA00022723"/>
    </source>
</evidence>
<dbReference type="Pfam" id="PF07883">
    <property type="entry name" value="Cupin_2"/>
    <property type="match status" value="1"/>
</dbReference>
<sequence>MIRRGTEIALSKVENFKGGTGALLSREILMPDEMGGHGRKFGFTTLEPGASIGTHAHEGDSETYYILKGSARYNDNGTWVDVKEGDMMHCRDGESHGIENSDDGPLQFIALILYSERKER</sequence>
<evidence type="ECO:0000313" key="3">
    <source>
        <dbReference type="EMBL" id="MST56625.1"/>
    </source>
</evidence>
<keyword evidence="1" id="KW-0479">Metal-binding</keyword>
<protein>
    <submittedName>
        <fullName evidence="3">Cupin domain-containing protein</fullName>
    </submittedName>
</protein>
<reference evidence="3 4" key="1">
    <citation type="submission" date="2019-08" db="EMBL/GenBank/DDBJ databases">
        <title>In-depth cultivation of the pig gut microbiome towards novel bacterial diversity and tailored functional studies.</title>
        <authorList>
            <person name="Wylensek D."/>
            <person name="Hitch T.C.A."/>
            <person name="Clavel T."/>
        </authorList>
    </citation>
    <scope>NUCLEOTIDE SEQUENCE [LARGE SCALE GENOMIC DNA]</scope>
    <source>
        <strain evidence="3 4">SM-530-WT-4B</strain>
    </source>
</reference>
<dbReference type="CDD" id="cd02221">
    <property type="entry name" value="cupin_TM1287-like"/>
    <property type="match status" value="1"/>
</dbReference>
<dbReference type="SUPFAM" id="SSF51182">
    <property type="entry name" value="RmlC-like cupins"/>
    <property type="match status" value="1"/>
</dbReference>
<dbReference type="Gene3D" id="2.60.120.10">
    <property type="entry name" value="Jelly Rolls"/>
    <property type="match status" value="1"/>
</dbReference>
<dbReference type="EMBL" id="VUNH01000015">
    <property type="protein sequence ID" value="MST56625.1"/>
    <property type="molecule type" value="Genomic_DNA"/>
</dbReference>